<evidence type="ECO:0000259" key="2">
    <source>
        <dbReference type="Pfam" id="PF09103"/>
    </source>
</evidence>
<feature type="compositionally biased region" description="Low complexity" evidence="1">
    <location>
        <begin position="811"/>
        <end position="821"/>
    </location>
</feature>
<evidence type="ECO:0008006" key="6">
    <source>
        <dbReference type="Google" id="ProtNLM"/>
    </source>
</evidence>
<dbReference type="PANTHER" id="PTHR11289:SF0">
    <property type="entry name" value="BREAST CANCER TYPE 2 SUSCEPTIBILITY PROTEIN"/>
    <property type="match status" value="1"/>
</dbReference>
<dbReference type="SUPFAM" id="SSF81872">
    <property type="entry name" value="BRCA2 helical domain"/>
    <property type="match status" value="1"/>
</dbReference>
<dbReference type="EMBL" id="DS022300">
    <property type="protein sequence ID" value="OAJ36864.1"/>
    <property type="molecule type" value="Genomic_DNA"/>
</dbReference>
<dbReference type="InterPro" id="IPR015187">
    <property type="entry name" value="BRCA2_OB_1"/>
</dbReference>
<dbReference type="GO" id="GO:0000724">
    <property type="term" value="P:double-strand break repair via homologous recombination"/>
    <property type="evidence" value="ECO:0007669"/>
    <property type="project" value="InterPro"/>
</dbReference>
<dbReference type="SUPFAM" id="SSF50249">
    <property type="entry name" value="Nucleic acid-binding proteins"/>
    <property type="match status" value="2"/>
</dbReference>
<evidence type="ECO:0000256" key="1">
    <source>
        <dbReference type="SAM" id="MobiDB-lite"/>
    </source>
</evidence>
<dbReference type="PANTHER" id="PTHR11289">
    <property type="entry name" value="BREAST CANCER TYPE 2 SUSCEPTIBILITY PROTEIN BRCA2"/>
    <property type="match status" value="1"/>
</dbReference>
<dbReference type="eggNOG" id="KOG4751">
    <property type="taxonomic scope" value="Eukaryota"/>
</dbReference>
<evidence type="ECO:0000259" key="3">
    <source>
        <dbReference type="Pfam" id="PF09169"/>
    </source>
</evidence>
<dbReference type="InterPro" id="IPR015252">
    <property type="entry name" value="BRCA2_hlx"/>
</dbReference>
<accession>A0A177WAZ8</accession>
<reference evidence="4 5" key="1">
    <citation type="submission" date="2006-10" db="EMBL/GenBank/DDBJ databases">
        <title>The Genome Sequence of Batrachochytrium dendrobatidis JEL423.</title>
        <authorList>
            <consortium name="The Broad Institute Genome Sequencing Platform"/>
            <person name="Birren B."/>
            <person name="Lander E."/>
            <person name="Galagan J."/>
            <person name="Cuomo C."/>
            <person name="Devon K."/>
            <person name="Jaffe D."/>
            <person name="Butler J."/>
            <person name="Alvarez P."/>
            <person name="Gnerre S."/>
            <person name="Grabherr M."/>
            <person name="Kleber M."/>
            <person name="Mauceli E."/>
            <person name="Brockman W."/>
            <person name="Young S."/>
            <person name="LaButti K."/>
            <person name="Sykes S."/>
            <person name="DeCaprio D."/>
            <person name="Crawford M."/>
            <person name="Koehrsen M."/>
            <person name="Engels R."/>
            <person name="Montgomery P."/>
            <person name="Pearson M."/>
            <person name="Howarth C."/>
            <person name="Larson L."/>
            <person name="White J."/>
            <person name="O'Leary S."/>
            <person name="Kodira C."/>
            <person name="Zeng Q."/>
            <person name="Yandava C."/>
            <person name="Alvarado L."/>
            <person name="Longcore J."/>
            <person name="James T."/>
        </authorList>
    </citation>
    <scope>NUCLEOTIDE SEQUENCE [LARGE SCALE GENOMIC DNA]</scope>
    <source>
        <strain evidence="4 5">JEL423</strain>
    </source>
</reference>
<feature type="domain" description="Breast cancer type 2 susceptibility protein helical" evidence="3">
    <location>
        <begin position="1824"/>
        <end position="1882"/>
    </location>
</feature>
<dbReference type="VEuPathDB" id="FungiDB:BDEG_20978"/>
<dbReference type="Gene3D" id="2.40.50.140">
    <property type="entry name" value="Nucleic acid-binding proteins"/>
    <property type="match status" value="2"/>
</dbReference>
<name>A0A177WAZ8_BATDL</name>
<reference evidence="4 5" key="2">
    <citation type="submission" date="2016-05" db="EMBL/GenBank/DDBJ databases">
        <title>Lineage-specific infection strategies underlie the spectrum of fungal disease in amphibians.</title>
        <authorList>
            <person name="Cuomo C.A."/>
            <person name="Farrer R.A."/>
            <person name="James T."/>
            <person name="Longcore J."/>
            <person name="Birren B."/>
        </authorList>
    </citation>
    <scope>NUCLEOTIDE SEQUENCE [LARGE SCALE GENOMIC DNA]</scope>
    <source>
        <strain evidence="4 5">JEL423</strain>
    </source>
</reference>
<feature type="region of interest" description="Disordered" evidence="1">
    <location>
        <begin position="811"/>
        <end position="843"/>
    </location>
</feature>
<proteinExistence type="predicted"/>
<feature type="domain" description="BRCA2 OB1" evidence="2">
    <location>
        <begin position="1886"/>
        <end position="1989"/>
    </location>
</feature>
<dbReference type="InterPro" id="IPR015525">
    <property type="entry name" value="BRCA2"/>
</dbReference>
<gene>
    <name evidence="4" type="ORF">BDEG_20978</name>
</gene>
<evidence type="ECO:0000313" key="4">
    <source>
        <dbReference type="EMBL" id="OAJ36864.1"/>
    </source>
</evidence>
<dbReference type="Proteomes" id="UP000077115">
    <property type="component" value="Unassembled WGS sequence"/>
</dbReference>
<evidence type="ECO:0000313" key="5">
    <source>
        <dbReference type="Proteomes" id="UP000077115"/>
    </source>
</evidence>
<dbReference type="InterPro" id="IPR012340">
    <property type="entry name" value="NA-bd_OB-fold"/>
</dbReference>
<protein>
    <recommendedName>
        <fullName evidence="6">Tower domain-containing protein</fullName>
    </recommendedName>
</protein>
<feature type="region of interest" description="Disordered" evidence="1">
    <location>
        <begin position="1544"/>
        <end position="1574"/>
    </location>
</feature>
<dbReference type="STRING" id="403673.A0A177WAZ8"/>
<dbReference type="Pfam" id="PF09103">
    <property type="entry name" value="BRCA-2_OB1"/>
    <property type="match status" value="1"/>
</dbReference>
<dbReference type="OrthoDB" id="21095at2759"/>
<dbReference type="InterPro" id="IPR036315">
    <property type="entry name" value="BRCA2_hlx_sf"/>
</dbReference>
<organism evidence="4 5">
    <name type="scientific">Batrachochytrium dendrobatidis (strain JEL423)</name>
    <dbReference type="NCBI Taxonomy" id="403673"/>
    <lineage>
        <taxon>Eukaryota</taxon>
        <taxon>Fungi</taxon>
        <taxon>Fungi incertae sedis</taxon>
        <taxon>Chytridiomycota</taxon>
        <taxon>Chytridiomycota incertae sedis</taxon>
        <taxon>Chytridiomycetes</taxon>
        <taxon>Rhizophydiales</taxon>
        <taxon>Rhizophydiales incertae sedis</taxon>
        <taxon>Batrachochytrium</taxon>
    </lineage>
</organism>
<dbReference type="Pfam" id="PF09169">
    <property type="entry name" value="BRCA-2_helical"/>
    <property type="match status" value="1"/>
</dbReference>
<sequence length="2337" mass="260230">MTGNVPGGSLKKSFKRFVSEENTTGNNFHSCRTTAANTNQQSLKRSVLQLIPSNSQHNTISLLNDPSTIINKQTPSHISDCSARNICTDATTPSNAHRPLAKIGLSRPHMATLPSAHPRLEQTCRTPSWPPRTTASAGSALSEFKQPMGSASKLESSRTGLHNPLEPWIRQQDPFSTPQQGLSKSEFETVSLSSNDSVIHDATIFDGKSMSVGSAREMSPWIHTPTSRLAEPFQRSRSPLAVHNPALFPKIHSSAAINLSTASVAIEESTIPLTPNTKKNDPTFRHLAWSPSLETPTHISSTNANIMSELRKTNVSVSFNSPSYEFSGSKSRLTEPPNMLFLKSSNESNDGDLQATAAPINTIMDKSKSVQSTYKLIKSPSRNQSTVMDGQLSTIDLFMDRIHTQDSRELETERPFEHHRAFTQHPLENRKYFPNSTEDALPTSSQFNAKLLKSDTRKLLLQNTPKNDPDWLISRNRASNRHHTAPTPVVGRRYSRIKDYHKHYAESINSNNRPPMTDAWMFHKTPVMRSEKRNRTFFSTTNDIPVCDLSNAFDKQLIDKRIHQQMISENSELDAMIETDSDYQDLDTEFLFNDHLHKTTCFDLNTGDVDSRARFKSVTSLTHTHENIMIAEDISLVKPVAQKCLHVPLADFDERKSKIQSPSMKCAVPKLPLSDSKETILSIEKSVQRSSTPEQEFSCSSLLHPLSREVPSPDIISQSDVNIQAEPFSFYQQNSGSKQSPCRSRSALLAQKNEFEAVAEYSESPNAAVSSSEICGAHTPTPSAQNRQSFSKLAVSPVAFTLEKSSRQLCDTTTSSDTMHSTDLDPALSTGNGSKDSDHNTTLVDKPLLSNTLDTSQAENLTSTQRVALPSLQNLSSPIALHCLMDNSVSILAESGDTVESQSDSTRFLVDFASTKPLEIDHEIKNRIECDAAPFLNGSHADLTSESDSIQNIQVDHNYMTGDTVANECTKVDTLHSNDHLMSTVPFSETAFTDVEISQIPVSSFDQEHDKNVSIVTQCAKSQVENSSNIQQEIITDDGKDETDDQMNASQTTFTQFEDLISTQLLNTIQIDKIEIPASLAIDEPLFIIPTQLKSCSSDSGDSVSIRHISNASIDVTEKDNADAMDDQLLSTQILANIPLNTYTCDSIKNQHLDASFQADQDSKASIDSFSKDVDWSLDEFSQDVCPTQDMIRAADLAIQAHEYETLQQHKSKADSSFNSDAPLTTEQDTSIEVNVIPQPHSSEPQKFENFVTHRLAIQNSSRDLDHIKDISSKYTQHEQKLDQNKSNTKIDLNSSYKFASGKQAHVSTKSQTIGQALLLEESGISQKCTRLLRDNIDVSVTVPGTMRPLILRDVASQYTTKGCALNGNPKMGISKVAGDPSVTTASEIKPVSFLHVSDQNSSVSFEDEMPMTIDSTPFCFTEPIQFGLSTEPISCNESAQSISATPKNNSQIKMAGFTTGSGKPLAKLSNKALERANLIMGSVKLNLSDTFDKTMPHTSRYIKPLDYTSDKSAFRSTLPLSESQFTSGKKLDTSLHEVFQHTSEITDSEDPNSTTLHVNNNTSSPLSDNPMLSETTSKTALNFMGSQSAPGEQLDAPSVQARRRSARLFADLNMTNDLPHKDITSTGNNFLHDDEVRLQTPDDSYKSSPAHIKKTLASENMSHWSTPKRPALGNRHTVSLSSLGRRISTQVHPSPKIAATNSTSSPMLNNPFKMPIIKTPLSSKMLHPNVKAVSAKRYSHGTTFESSQLSTAQSKPPFELYDLSVHNVSRPSLKSFSKLQWPLVSDLQLIGVSQEVITLTLKSASNYTFDFQGHSAARSSIIAAGANQKLANEAWVQNHYSLILWKLASLVRRFPFEYRTYWSFDTVVQQLKYRYEMEINKVRSSVIKQITEQDNVPGWHMILCVSEIFTDGLIELTDGWYCICAVLDDRLRFLTSRGYIKVGQKLHIDGAQLEGPLPTTPLEMTAETRLRLHANGVQRAKWYDKLGYALPPHITRGIKGLVHNGGSIGCLDVVVIRQYPIVYKERLPNMSYIYRSEREENKVADSWERRGQAVLQMVQQECFSECGKESEKYARDEKEFQDLVMDLFQERHPARIVVPILQVLVCDYPPAGVMKSNTRTAILTIPCKEFTESSKFSEGMRVKAFKVGCTSRDKSDRLKLSITQFSSFYSLPIDPARLAQTHYTPRQLVQADQLHGIPINGELDMITVVCLHIDWKQQHINGSSADHQSQRTKHTFLCCDTSQHLFVVDMESITNFKLNEEFAVVWMKNLEMAGFDTSLQMNRLRATIYSEFKLTGALQPFGHQPRTDLVAWRDRCWSTLCQIRDSHASLGMTIAQ</sequence>
<dbReference type="GO" id="GO:0006355">
    <property type="term" value="P:regulation of DNA-templated transcription"/>
    <property type="evidence" value="ECO:0007669"/>
    <property type="project" value="TreeGrafter"/>
</dbReference>
<feature type="region of interest" description="Disordered" evidence="1">
    <location>
        <begin position="470"/>
        <end position="489"/>
    </location>
</feature>